<feature type="region of interest" description="Disordered" evidence="9">
    <location>
        <begin position="819"/>
        <end position="927"/>
    </location>
</feature>
<feature type="region of interest" description="Disordered" evidence="9">
    <location>
        <begin position="533"/>
        <end position="555"/>
    </location>
</feature>
<dbReference type="GO" id="GO:0061665">
    <property type="term" value="F:SUMO ligase activity"/>
    <property type="evidence" value="ECO:0007669"/>
    <property type="project" value="TreeGrafter"/>
</dbReference>
<dbReference type="AlphaFoldDB" id="A0A430Q7F3"/>
<evidence type="ECO:0000313" key="12">
    <source>
        <dbReference type="EMBL" id="RTG83629.1"/>
    </source>
</evidence>
<dbReference type="EMBL" id="QMKO01002403">
    <property type="protein sequence ID" value="RTG83629.1"/>
    <property type="molecule type" value="Genomic_DNA"/>
</dbReference>
<dbReference type="Proteomes" id="UP000290809">
    <property type="component" value="Unassembled WGS sequence"/>
</dbReference>
<dbReference type="PANTHER" id="PTHR10782:SF94">
    <property type="entry name" value="SUPPRESSOR OF VARIEGATION 2-10, ISOFORM I"/>
    <property type="match status" value="1"/>
</dbReference>
<keyword evidence="7" id="KW-0862">Zinc</keyword>
<dbReference type="InterPro" id="IPR004181">
    <property type="entry name" value="Znf_MIZ"/>
</dbReference>
<feature type="compositionally biased region" description="Low complexity" evidence="9">
    <location>
        <begin position="1141"/>
        <end position="1152"/>
    </location>
</feature>
<keyword evidence="3" id="KW-0808">Transferase</keyword>
<evidence type="ECO:0000256" key="7">
    <source>
        <dbReference type="ARBA" id="ARBA00022833"/>
    </source>
</evidence>
<dbReference type="InterPro" id="IPR038654">
    <property type="entry name" value="PINIT_sf"/>
</dbReference>
<sequence>MRQTRDLLELKAFIQRCRRADLDKLIKLTNLPRGGLKQDIQLRLISYLDQDPSTEFLSALHELRGLMYSPVIIIVIKSDIIRVSDLQFQQSNGNFDPHCPSNDLPSSFVYLRDPTIRCSTESSKNSSGPNPCVTGTKTSCVLQKEQLRHNPYVVQPNTSVFEQSSPDELNSTRSRQQKSQQTVSSNELTQSSLFPGNPVINPSVWSSWESVNKLLPENRVTTSQSYTSGKSQNFNPHSQTNVALPIPILSNSAMSDGHSEIHVHSECPQSSIHTLSTDSRKAAVTHKIGPLITLAGVDGSFRLPAVLPEFNFKESPFFKLIDVLLPPQIILPAHIGFATGRRSYDRSLALRFTSDQVETITYHCWRGSDERMEFGVQVIMRFARLDPQACQHLVQTYELYGSRKSSSLSLDKLIQIPLAEDSLPVHLIIQVNGRPIQLPPLLPSNRPGMDGRRNPRPINITQSLHVSPTVPNYIKLTWTHDYSSYTYNVVGIYLMRRRSPQQLCGLLHSTSFQNASVMKMEIIKKLSPNATTGNIGSVNNQSQSLARNENDDDDDDDLVMPNTLPVQLLCPLSKCRIEVPVRGRNCRHVQCYDATTYLIINERKPTWNCPVCDGKAVYEDLIVDGLFLEILNSKRSQDLEEIIFHSDGSWSALGEEMASNQSENTNDNNTNNSNSRNPSEPSPCTDYNQLYSLQESPYASSHITSNSIRSATDSAGSSFVPSFNTLSPASSINSLSNPNNSYPNTLSMSPALAVRTAAITPLIRNDVDNISAPNTTKTTSTTSTTINSNYQASVTVQSSRDKEQNQYISQEIPSFTIDLTLSDDENEQQGISARETASSIQVPTKNNNSSSRPINTVTSYSSSSSSSSSSLSPQFPPSDLSQSSHYSENNYQHPFSLNTSNKPSSTALSSTSNSKSSNQSSSISLVYSSEPNSTQSVSVSQNLGVPSVSVTNVPSNQRRYPPVSSEQKLVQGPATSILCSATKSDVPVSLPSIVTSASCGGKRPSSSDYNFSSLNFYQSGTQSVSNNHGLRYSPTVHTTSVSNESGQYSFPIAKVPRIEIPHSQHYGSSSTQSQGSYSNNNNNGYNNSRRCTTSPSGSNSYTYHSNITRQMPSDGYHSNRLTSSTFHSGQSSDHFYPNQHTTNTSSRYTYYNPNESGSNNSNTNRTYCYYPSSRHVSYPTSDSGTIYPYNRQPSSHIRSPYETHHRNVINNSLPRDTLHHNSQMRSSDITNSTYCGNSVDSRRGFH</sequence>
<keyword evidence="13" id="KW-1185">Reference proteome</keyword>
<accession>A0A430Q7F3</accession>
<dbReference type="PANTHER" id="PTHR10782">
    <property type="entry name" value="ZINC FINGER MIZ DOMAIN-CONTAINING PROTEIN"/>
    <property type="match status" value="1"/>
</dbReference>
<evidence type="ECO:0000256" key="8">
    <source>
        <dbReference type="PROSITE-ProRule" id="PRU00452"/>
    </source>
</evidence>
<dbReference type="GO" id="GO:0006357">
    <property type="term" value="P:regulation of transcription by RNA polymerase II"/>
    <property type="evidence" value="ECO:0007669"/>
    <property type="project" value="TreeGrafter"/>
</dbReference>
<dbReference type="GO" id="GO:0016874">
    <property type="term" value="F:ligase activity"/>
    <property type="evidence" value="ECO:0007669"/>
    <property type="project" value="UniProtKB-KW"/>
</dbReference>
<feature type="compositionally biased region" description="Polar residues" evidence="9">
    <location>
        <begin position="885"/>
        <end position="898"/>
    </location>
</feature>
<feature type="compositionally biased region" description="Low complexity" evidence="9">
    <location>
        <begin position="899"/>
        <end position="927"/>
    </location>
</feature>
<evidence type="ECO:0000256" key="5">
    <source>
        <dbReference type="ARBA" id="ARBA00022771"/>
    </source>
</evidence>
<evidence type="ECO:0000256" key="2">
    <source>
        <dbReference type="ARBA" id="ARBA00005383"/>
    </source>
</evidence>
<feature type="region of interest" description="Disordered" evidence="9">
    <location>
        <begin position="655"/>
        <end position="686"/>
    </location>
</feature>
<keyword evidence="12" id="KW-0436">Ligase</keyword>
<proteinExistence type="inferred from homology"/>
<dbReference type="GO" id="GO:0016925">
    <property type="term" value="P:protein sumoylation"/>
    <property type="evidence" value="ECO:0007669"/>
    <property type="project" value="UniProtKB-UniPathway"/>
</dbReference>
<comment type="pathway">
    <text evidence="1">Protein modification; protein sumoylation.</text>
</comment>
<feature type="region of interest" description="Disordered" evidence="9">
    <location>
        <begin position="1212"/>
        <end position="1246"/>
    </location>
</feature>
<reference evidence="12 13" key="1">
    <citation type="journal article" date="2019" name="PLoS Pathog.">
        <title>Genome sequence of the bovine parasite Schistosoma bovis Tanzania.</title>
        <authorList>
            <person name="Oey H."/>
            <person name="Zakrzewski M."/>
            <person name="Gobert G."/>
            <person name="Gravermann K."/>
            <person name="Stoye J."/>
            <person name="Jones M."/>
            <person name="Mcmanus D."/>
            <person name="Krause L."/>
        </authorList>
    </citation>
    <scope>NUCLEOTIDE SEQUENCE [LARGE SCALE GENOMIC DNA]</scope>
    <source>
        <strain evidence="12 13">TAN1997</strain>
    </source>
</reference>
<feature type="compositionally biased region" description="Polar residues" evidence="9">
    <location>
        <begin position="1089"/>
        <end position="1111"/>
    </location>
</feature>
<dbReference type="InterPro" id="IPR013083">
    <property type="entry name" value="Znf_RING/FYVE/PHD"/>
</dbReference>
<comment type="similarity">
    <text evidence="2">Belongs to the PIAS family.</text>
</comment>
<feature type="region of interest" description="Disordered" evidence="9">
    <location>
        <begin position="153"/>
        <end position="195"/>
    </location>
</feature>
<evidence type="ECO:0000259" key="10">
    <source>
        <dbReference type="PROSITE" id="PS51044"/>
    </source>
</evidence>
<dbReference type="PROSITE" id="PS51466">
    <property type="entry name" value="PINIT"/>
    <property type="match status" value="1"/>
</dbReference>
<keyword evidence="4" id="KW-0479">Metal-binding</keyword>
<keyword evidence="6" id="KW-0833">Ubl conjugation pathway</keyword>
<feature type="compositionally biased region" description="Polar residues" evidence="9">
    <location>
        <begin position="1119"/>
        <end position="1133"/>
    </location>
</feature>
<evidence type="ECO:0000256" key="9">
    <source>
        <dbReference type="SAM" id="MobiDB-lite"/>
    </source>
</evidence>
<feature type="domain" description="PINIT" evidence="11">
    <location>
        <begin position="298"/>
        <end position="498"/>
    </location>
</feature>
<feature type="compositionally biased region" description="Polar residues" evidence="9">
    <location>
        <begin position="533"/>
        <end position="547"/>
    </location>
</feature>
<name>A0A430Q7F3_SCHBO</name>
<feature type="compositionally biased region" description="Low complexity" evidence="9">
    <location>
        <begin position="171"/>
        <end position="185"/>
    </location>
</feature>
<feature type="compositionally biased region" description="Low complexity" evidence="9">
    <location>
        <begin position="946"/>
        <end position="956"/>
    </location>
</feature>
<evidence type="ECO:0000256" key="1">
    <source>
        <dbReference type="ARBA" id="ARBA00004718"/>
    </source>
</evidence>
<dbReference type="CDD" id="cd16650">
    <property type="entry name" value="SP-RING_PIAS-like"/>
    <property type="match status" value="1"/>
</dbReference>
<feature type="compositionally biased region" description="Polar residues" evidence="9">
    <location>
        <begin position="155"/>
        <end position="169"/>
    </location>
</feature>
<evidence type="ECO:0000256" key="3">
    <source>
        <dbReference type="ARBA" id="ARBA00022679"/>
    </source>
</evidence>
<feature type="compositionally biased region" description="Polar residues" evidence="9">
    <location>
        <begin position="1212"/>
        <end position="1239"/>
    </location>
</feature>
<dbReference type="GO" id="GO:0008270">
    <property type="term" value="F:zinc ion binding"/>
    <property type="evidence" value="ECO:0007669"/>
    <property type="project" value="UniProtKB-KW"/>
</dbReference>
<feature type="compositionally biased region" description="Low complexity" evidence="9">
    <location>
        <begin position="1063"/>
        <end position="1088"/>
    </location>
</feature>
<dbReference type="STRING" id="6184.A0A430Q7F3"/>
<feature type="region of interest" description="Disordered" evidence="9">
    <location>
        <begin position="1063"/>
        <end position="1164"/>
    </location>
</feature>
<dbReference type="UniPathway" id="UPA00886"/>
<feature type="compositionally biased region" description="Polar residues" evidence="9">
    <location>
        <begin position="1153"/>
        <end position="1164"/>
    </location>
</feature>
<protein>
    <submittedName>
        <fullName evidence="12">E3 SUMO-protein ligase PIAS1</fullName>
    </submittedName>
</protein>
<organism evidence="12 13">
    <name type="scientific">Schistosoma bovis</name>
    <name type="common">Blood fluke</name>
    <dbReference type="NCBI Taxonomy" id="6184"/>
    <lineage>
        <taxon>Eukaryota</taxon>
        <taxon>Metazoa</taxon>
        <taxon>Spiralia</taxon>
        <taxon>Lophotrochozoa</taxon>
        <taxon>Platyhelminthes</taxon>
        <taxon>Trematoda</taxon>
        <taxon>Digenea</taxon>
        <taxon>Strigeidida</taxon>
        <taxon>Schistosomatoidea</taxon>
        <taxon>Schistosomatidae</taxon>
        <taxon>Schistosoma</taxon>
    </lineage>
</organism>
<comment type="caution">
    <text evidence="12">The sequence shown here is derived from an EMBL/GenBank/DDBJ whole genome shotgun (WGS) entry which is preliminary data.</text>
</comment>
<dbReference type="PROSITE" id="PS51044">
    <property type="entry name" value="ZF_SP_RING"/>
    <property type="match status" value="1"/>
</dbReference>
<keyword evidence="5 8" id="KW-0863">Zinc-finger</keyword>
<dbReference type="Gene3D" id="2.60.120.780">
    <property type="entry name" value="PINIT domain"/>
    <property type="match status" value="1"/>
</dbReference>
<feature type="compositionally biased region" description="Polar residues" evidence="9">
    <location>
        <begin position="828"/>
        <end position="858"/>
    </location>
</feature>
<feature type="compositionally biased region" description="Low complexity" evidence="9">
    <location>
        <begin position="659"/>
        <end position="679"/>
    </location>
</feature>
<feature type="region of interest" description="Disordered" evidence="9">
    <location>
        <begin position="946"/>
        <end position="967"/>
    </location>
</feature>
<evidence type="ECO:0000256" key="4">
    <source>
        <dbReference type="ARBA" id="ARBA00022723"/>
    </source>
</evidence>
<evidence type="ECO:0000256" key="6">
    <source>
        <dbReference type="ARBA" id="ARBA00022786"/>
    </source>
</evidence>
<dbReference type="Pfam" id="PF14324">
    <property type="entry name" value="PINIT"/>
    <property type="match status" value="1"/>
</dbReference>
<gene>
    <name evidence="12" type="ORF">DC041_0003085</name>
</gene>
<feature type="compositionally biased region" description="Low complexity" evidence="9">
    <location>
        <begin position="859"/>
        <end position="884"/>
    </location>
</feature>
<dbReference type="InterPro" id="IPR023321">
    <property type="entry name" value="PINIT"/>
</dbReference>
<dbReference type="Gene3D" id="3.30.40.10">
    <property type="entry name" value="Zinc/RING finger domain, C3HC4 (zinc finger)"/>
    <property type="match status" value="1"/>
</dbReference>
<dbReference type="Pfam" id="PF02891">
    <property type="entry name" value="zf-MIZ"/>
    <property type="match status" value="1"/>
</dbReference>
<dbReference type="GO" id="GO:0003712">
    <property type="term" value="F:transcription coregulator activity"/>
    <property type="evidence" value="ECO:0007669"/>
    <property type="project" value="TreeGrafter"/>
</dbReference>
<evidence type="ECO:0000259" key="11">
    <source>
        <dbReference type="PROSITE" id="PS51466"/>
    </source>
</evidence>
<evidence type="ECO:0000313" key="13">
    <source>
        <dbReference type="Proteomes" id="UP000290809"/>
    </source>
</evidence>
<dbReference type="GO" id="GO:0000785">
    <property type="term" value="C:chromatin"/>
    <property type="evidence" value="ECO:0007669"/>
    <property type="project" value="TreeGrafter"/>
</dbReference>
<feature type="domain" description="SP-RING-type" evidence="10">
    <location>
        <begin position="554"/>
        <end position="636"/>
    </location>
</feature>